<protein>
    <submittedName>
        <fullName evidence="2">Signal-regulatory protein beta-2-like</fullName>
    </submittedName>
</protein>
<accession>A0A8J4UCY8</accession>
<reference evidence="2" key="1">
    <citation type="submission" date="2020-07" db="EMBL/GenBank/DDBJ databases">
        <title>Clarias magur genome sequencing, assembly and annotation.</title>
        <authorList>
            <person name="Kushwaha B."/>
            <person name="Kumar R."/>
            <person name="Das P."/>
            <person name="Joshi C.G."/>
            <person name="Kumar D."/>
            <person name="Nagpure N.S."/>
            <person name="Pandey M."/>
            <person name="Agarwal S."/>
            <person name="Srivastava S."/>
            <person name="Singh M."/>
            <person name="Sahoo L."/>
            <person name="Jayasankar P."/>
            <person name="Meher P.K."/>
            <person name="Koringa P.G."/>
            <person name="Iquebal M.A."/>
            <person name="Das S.P."/>
            <person name="Bit A."/>
            <person name="Patnaik S."/>
            <person name="Patel N."/>
            <person name="Shah T.M."/>
            <person name="Hinsu A."/>
            <person name="Jena J.K."/>
        </authorList>
    </citation>
    <scope>NUCLEOTIDE SEQUENCE</scope>
    <source>
        <strain evidence="2">CIFAMagur01</strain>
        <tissue evidence="2">Testis</tissue>
    </source>
</reference>
<name>A0A8J4UCY8_CLAMG</name>
<comment type="caution">
    <text evidence="2">The sequence shown here is derived from an EMBL/GenBank/DDBJ whole genome shotgun (WGS) entry which is preliminary data.</text>
</comment>
<organism evidence="2 3">
    <name type="scientific">Clarias magur</name>
    <name type="common">Asian catfish</name>
    <name type="synonym">Macropteronotus magur</name>
    <dbReference type="NCBI Taxonomy" id="1594786"/>
    <lineage>
        <taxon>Eukaryota</taxon>
        <taxon>Metazoa</taxon>
        <taxon>Chordata</taxon>
        <taxon>Craniata</taxon>
        <taxon>Vertebrata</taxon>
        <taxon>Euteleostomi</taxon>
        <taxon>Actinopterygii</taxon>
        <taxon>Neopterygii</taxon>
        <taxon>Teleostei</taxon>
        <taxon>Ostariophysi</taxon>
        <taxon>Siluriformes</taxon>
        <taxon>Clariidae</taxon>
        <taxon>Clarias</taxon>
    </lineage>
</organism>
<dbReference type="EMBL" id="QNUK01000403">
    <property type="protein sequence ID" value="KAF5893930.1"/>
    <property type="molecule type" value="Genomic_DNA"/>
</dbReference>
<feature type="non-terminal residue" evidence="2">
    <location>
        <position position="53"/>
    </location>
</feature>
<gene>
    <name evidence="2" type="ORF">DAT39_016365</name>
</gene>
<dbReference type="AlphaFoldDB" id="A0A8J4UCY8"/>
<evidence type="ECO:0000313" key="2">
    <source>
        <dbReference type="EMBL" id="KAF5893930.1"/>
    </source>
</evidence>
<proteinExistence type="predicted"/>
<evidence type="ECO:0000256" key="1">
    <source>
        <dbReference type="SAM" id="SignalP"/>
    </source>
</evidence>
<keyword evidence="1" id="KW-0732">Signal</keyword>
<feature type="chain" id="PRO_5035243716" evidence="1">
    <location>
        <begin position="24"/>
        <end position="53"/>
    </location>
</feature>
<sequence length="53" mass="5977">VNFVGLCLGTALVMCAILISVQAVLLCKRKNCNQYRERFQRGAVTNTEYRNTP</sequence>
<dbReference type="Proteomes" id="UP000727407">
    <property type="component" value="Unassembled WGS sequence"/>
</dbReference>
<keyword evidence="3" id="KW-1185">Reference proteome</keyword>
<evidence type="ECO:0000313" key="3">
    <source>
        <dbReference type="Proteomes" id="UP000727407"/>
    </source>
</evidence>
<feature type="non-terminal residue" evidence="2">
    <location>
        <position position="1"/>
    </location>
</feature>
<feature type="signal peptide" evidence="1">
    <location>
        <begin position="1"/>
        <end position="23"/>
    </location>
</feature>